<dbReference type="HOGENOM" id="CLU_022381_1_0_1"/>
<organism evidence="2 3">
    <name type="scientific">Sporothrix brasiliensis 5110</name>
    <dbReference type="NCBI Taxonomy" id="1398154"/>
    <lineage>
        <taxon>Eukaryota</taxon>
        <taxon>Fungi</taxon>
        <taxon>Dikarya</taxon>
        <taxon>Ascomycota</taxon>
        <taxon>Pezizomycotina</taxon>
        <taxon>Sordariomycetes</taxon>
        <taxon>Sordariomycetidae</taxon>
        <taxon>Ophiostomatales</taxon>
        <taxon>Ophiostomataceae</taxon>
        <taxon>Sporothrix</taxon>
    </lineage>
</organism>
<dbReference type="PANTHER" id="PTHR31834">
    <property type="entry name" value="INITIATION-SPECIFIC ALPHA-1,6-MANNOSYLTRANSFERASE"/>
    <property type="match status" value="1"/>
</dbReference>
<dbReference type="VEuPathDB" id="FungiDB:SPBR_04247"/>
<comment type="caution">
    <text evidence="2">The sequence shown here is derived from an EMBL/GenBank/DDBJ whole genome shotgun (WGS) entry which is preliminary data.</text>
</comment>
<dbReference type="GO" id="GO:0000136">
    <property type="term" value="C:mannan polymerase complex"/>
    <property type="evidence" value="ECO:0007669"/>
    <property type="project" value="TreeGrafter"/>
</dbReference>
<dbReference type="EMBL" id="AWTV01000005">
    <property type="protein sequence ID" value="KIH93609.1"/>
    <property type="molecule type" value="Genomic_DNA"/>
</dbReference>
<keyword evidence="2" id="KW-0808">Transferase</keyword>
<dbReference type="InterPro" id="IPR007577">
    <property type="entry name" value="GlycoTrfase_DXD_sugar-bd_CS"/>
</dbReference>
<dbReference type="AlphaFoldDB" id="A0A0C2F3X0"/>
<name>A0A0C2F3X0_9PEZI</name>
<dbReference type="InterPro" id="IPR029044">
    <property type="entry name" value="Nucleotide-diphossugar_trans"/>
</dbReference>
<evidence type="ECO:0000256" key="1">
    <source>
        <dbReference type="ARBA" id="ARBA00009003"/>
    </source>
</evidence>
<dbReference type="GeneID" id="63677451"/>
<sequence>MLYPTSLVRSRRSRVALLVAACWLVWLWHYHGTIAATAASDHDASTLAADFPLAWKHIHMFNGTGGAWYIPEAWTTDIDGRYQQPHTILEAATYATAAASGSLARRMDFAQIPLIVHQTWMTANIDGWTPMVVRCVERWLTYAVGQTPAVDEGRPSDNQDGPPMAYFFWDDAGIDTFMRTYEPDFVDAFYAFFSPVERADIFRVLVCKWFGGIYGDVDTEPLRHPAKWIHQADLAAWTDPETGATFGLNTTVQAAENESENESDRDHAADQDRPVTLLVGLEADVDPASDAYWRMGYTYPVQLTQWALAAAPQHPALAHFIDLVRALAAGGPNPVGTTVVDDPLLWTGPPAITAAISAWLQEHFGLRWNAVTGLHDNGKAKLVSDVLVLPITGFSPGRGRYGNMGSKPVSDADARLFHHAQGSWRKFDVNDQLGKLCRTLFGLCRPESIPL</sequence>
<accession>A0A0C2F3X0</accession>
<dbReference type="Pfam" id="PF04488">
    <property type="entry name" value="Gly_transf_sug"/>
    <property type="match status" value="1"/>
</dbReference>
<reference evidence="2 3" key="1">
    <citation type="journal article" date="2014" name="BMC Genomics">
        <title>Comparative genomics of the major fungal agents of human and animal Sporotrichosis: Sporothrix schenckii and Sporothrix brasiliensis.</title>
        <authorList>
            <person name="Teixeira M.M."/>
            <person name="de Almeida L.G."/>
            <person name="Kubitschek-Barreira P."/>
            <person name="Alves F.L."/>
            <person name="Kioshima E.S."/>
            <person name="Abadio A.K."/>
            <person name="Fernandes L."/>
            <person name="Derengowski L.S."/>
            <person name="Ferreira K.S."/>
            <person name="Souza R.C."/>
            <person name="Ruiz J.C."/>
            <person name="de Andrade N.C."/>
            <person name="Paes H.C."/>
            <person name="Nicola A.M."/>
            <person name="Albuquerque P."/>
            <person name="Gerber A.L."/>
            <person name="Martins V.P."/>
            <person name="Peconick L.D."/>
            <person name="Neto A.V."/>
            <person name="Chaucanez C.B."/>
            <person name="Silva P.A."/>
            <person name="Cunha O.L."/>
            <person name="de Oliveira F.F."/>
            <person name="dos Santos T.C."/>
            <person name="Barros A.L."/>
            <person name="Soares M.A."/>
            <person name="de Oliveira L.M."/>
            <person name="Marini M.M."/>
            <person name="Villalobos-Duno H."/>
            <person name="Cunha M.M."/>
            <person name="de Hoog S."/>
            <person name="da Silveira J.F."/>
            <person name="Henrissat B."/>
            <person name="Nino-Vega G.A."/>
            <person name="Cisalpino P.S."/>
            <person name="Mora-Montes H.M."/>
            <person name="Almeida S.R."/>
            <person name="Stajich J.E."/>
            <person name="Lopes-Bezerra L.M."/>
            <person name="Vasconcelos A.T."/>
            <person name="Felipe M.S."/>
        </authorList>
    </citation>
    <scope>NUCLEOTIDE SEQUENCE [LARGE SCALE GENOMIC DNA]</scope>
    <source>
        <strain evidence="2 3">5110</strain>
    </source>
</reference>
<keyword evidence="3" id="KW-1185">Reference proteome</keyword>
<dbReference type="GO" id="GO:0000009">
    <property type="term" value="F:alpha-1,6-mannosyltransferase activity"/>
    <property type="evidence" value="ECO:0007669"/>
    <property type="project" value="InterPro"/>
</dbReference>
<dbReference type="OrthoDB" id="1577640at2759"/>
<dbReference type="Gene3D" id="3.90.550.20">
    <property type="match status" value="1"/>
</dbReference>
<dbReference type="PANTHER" id="PTHR31834:SF10">
    <property type="entry name" value="TRANSFERASE, PUTATIVE (AFU_ORTHOLOGUE AFUA_8G02040)-RELATED"/>
    <property type="match status" value="1"/>
</dbReference>
<protein>
    <submittedName>
        <fullName evidence="2">Glycosyl transferase</fullName>
    </submittedName>
</protein>
<evidence type="ECO:0000313" key="3">
    <source>
        <dbReference type="Proteomes" id="UP000031575"/>
    </source>
</evidence>
<dbReference type="InterPro" id="IPR039367">
    <property type="entry name" value="Och1-like"/>
</dbReference>
<dbReference type="Proteomes" id="UP000031575">
    <property type="component" value="Unassembled WGS sequence"/>
</dbReference>
<dbReference type="SUPFAM" id="SSF53448">
    <property type="entry name" value="Nucleotide-diphospho-sugar transferases"/>
    <property type="match status" value="1"/>
</dbReference>
<comment type="similarity">
    <text evidence="1">Belongs to the glycosyltransferase 32 family.</text>
</comment>
<dbReference type="RefSeq" id="XP_040621619.1">
    <property type="nucleotide sequence ID" value="XM_040762530.1"/>
</dbReference>
<dbReference type="GO" id="GO:0006487">
    <property type="term" value="P:protein N-linked glycosylation"/>
    <property type="evidence" value="ECO:0007669"/>
    <property type="project" value="TreeGrafter"/>
</dbReference>
<evidence type="ECO:0000313" key="2">
    <source>
        <dbReference type="EMBL" id="KIH93609.1"/>
    </source>
</evidence>
<gene>
    <name evidence="2" type="ORF">SPBR_04247</name>
</gene>
<proteinExistence type="inferred from homology"/>